<dbReference type="EMBL" id="BSYO01000005">
    <property type="protein sequence ID" value="GMH05100.1"/>
    <property type="molecule type" value="Genomic_DNA"/>
</dbReference>
<protein>
    <recommendedName>
        <fullName evidence="6">Glycosyltransferase</fullName>
    </recommendedName>
</protein>
<keyword evidence="2" id="KW-0328">Glycosyltransferase</keyword>
<evidence type="ECO:0000313" key="5">
    <source>
        <dbReference type="Proteomes" id="UP001279734"/>
    </source>
</evidence>
<gene>
    <name evidence="4" type="ORF">Nepgr_006940</name>
</gene>
<organism evidence="4 5">
    <name type="scientific">Nepenthes gracilis</name>
    <name type="common">Slender pitcher plant</name>
    <dbReference type="NCBI Taxonomy" id="150966"/>
    <lineage>
        <taxon>Eukaryota</taxon>
        <taxon>Viridiplantae</taxon>
        <taxon>Streptophyta</taxon>
        <taxon>Embryophyta</taxon>
        <taxon>Tracheophyta</taxon>
        <taxon>Spermatophyta</taxon>
        <taxon>Magnoliopsida</taxon>
        <taxon>eudicotyledons</taxon>
        <taxon>Gunneridae</taxon>
        <taxon>Pentapetalae</taxon>
        <taxon>Caryophyllales</taxon>
        <taxon>Nepenthaceae</taxon>
        <taxon>Nepenthes</taxon>
    </lineage>
</organism>
<dbReference type="PANTHER" id="PTHR48048:SF76">
    <property type="entry name" value="UDP-GLYCOSYLTRANSFERASE 708D1-LIKE"/>
    <property type="match status" value="1"/>
</dbReference>
<reference evidence="4" key="1">
    <citation type="submission" date="2023-05" db="EMBL/GenBank/DDBJ databases">
        <title>Nepenthes gracilis genome sequencing.</title>
        <authorList>
            <person name="Fukushima K."/>
        </authorList>
    </citation>
    <scope>NUCLEOTIDE SEQUENCE</scope>
    <source>
        <strain evidence="4">SING2019-196</strain>
    </source>
</reference>
<evidence type="ECO:0000256" key="3">
    <source>
        <dbReference type="ARBA" id="ARBA00022679"/>
    </source>
</evidence>
<dbReference type="InterPro" id="IPR050481">
    <property type="entry name" value="UDP-glycosyltransf_plant"/>
</dbReference>
<evidence type="ECO:0000313" key="4">
    <source>
        <dbReference type="EMBL" id="GMH05100.1"/>
    </source>
</evidence>
<dbReference type="FunFam" id="3.40.50.2000:FF:000056">
    <property type="entry name" value="Glycosyltransferase"/>
    <property type="match status" value="1"/>
</dbReference>
<name>A0AAD3XHW9_NEPGR</name>
<evidence type="ECO:0008006" key="6">
    <source>
        <dbReference type="Google" id="ProtNLM"/>
    </source>
</evidence>
<keyword evidence="3" id="KW-0808">Transferase</keyword>
<evidence type="ECO:0000256" key="2">
    <source>
        <dbReference type="ARBA" id="ARBA00022676"/>
    </source>
</evidence>
<dbReference type="Gene3D" id="3.40.50.2000">
    <property type="entry name" value="Glycogen Phosphorylase B"/>
    <property type="match status" value="2"/>
</dbReference>
<dbReference type="Pfam" id="PF00201">
    <property type="entry name" value="UDPGT"/>
    <property type="match status" value="1"/>
</dbReference>
<dbReference type="Proteomes" id="UP001279734">
    <property type="component" value="Unassembled WGS sequence"/>
</dbReference>
<dbReference type="PANTHER" id="PTHR48048">
    <property type="entry name" value="GLYCOSYLTRANSFERASE"/>
    <property type="match status" value="1"/>
</dbReference>
<evidence type="ECO:0000256" key="1">
    <source>
        <dbReference type="ARBA" id="ARBA00009995"/>
    </source>
</evidence>
<dbReference type="InterPro" id="IPR002213">
    <property type="entry name" value="UDP_glucos_trans"/>
</dbReference>
<dbReference type="GO" id="GO:0035251">
    <property type="term" value="F:UDP-glucosyltransferase activity"/>
    <property type="evidence" value="ECO:0007669"/>
    <property type="project" value="InterPro"/>
</dbReference>
<dbReference type="CDD" id="cd03784">
    <property type="entry name" value="GT1_Gtf-like"/>
    <property type="match status" value="1"/>
</dbReference>
<keyword evidence="5" id="KW-1185">Reference proteome</keyword>
<dbReference type="SUPFAM" id="SSF53756">
    <property type="entry name" value="UDP-Glycosyltransferase/glycogen phosphorylase"/>
    <property type="match status" value="1"/>
</dbReference>
<comment type="similarity">
    <text evidence="1">Belongs to the UDP-glycosyltransferase family.</text>
</comment>
<dbReference type="AlphaFoldDB" id="A0AAD3XHW9"/>
<proteinExistence type="inferred from homology"/>
<accession>A0AAD3XHW9</accession>
<sequence>MDHGDSQPHVAICPSSGMGHLMPFLRLASMVASCDYKVTFIAMRPTVSAAESNQISGFFSTHPHIDSLDFHVLPSDTSTATTDDPFYLHFQAISRSAHLLGHQLTTLSPPLSAVFSDLLVANGIGKILSDLWIPNYIVITTSARFYSLMAYLPHLITSETITNFSSDDDGEVEIPGIAPVPRHCIPPPFFNPNHLFTQVVASNCRSLPEAKGIILNTFDFFEPEAIGAHQNGLVLSDLPPVFPIGPLRPFELNKVQHLPWLDDQPAQSVVYVCFGSRTAMTRDQIKELGHGLESSGYRFLWVIKTSKVDREDNEELRGLLGDGFFERTCNVGVVVKEWVNQEEILAHPATGGFINHCGWNSVMEAARHGMPVLAWPQHGDQKVNALVVEKAGLGLLESQWGWAGERLVKGQEIAEKIKELMTNNELKNSARKIKEEARKAWEKDGSSTRTLMRITDMIKKK</sequence>
<comment type="caution">
    <text evidence="4">The sequence shown here is derived from an EMBL/GenBank/DDBJ whole genome shotgun (WGS) entry which is preliminary data.</text>
</comment>